<dbReference type="Pfam" id="PF02517">
    <property type="entry name" value="Rce1-like"/>
    <property type="match status" value="1"/>
</dbReference>
<dbReference type="eggNOG" id="COG1266">
    <property type="taxonomic scope" value="Bacteria"/>
</dbReference>
<feature type="transmembrane region" description="Helical" evidence="1">
    <location>
        <begin position="25"/>
        <end position="51"/>
    </location>
</feature>
<feature type="transmembrane region" description="Helical" evidence="1">
    <location>
        <begin position="111"/>
        <end position="131"/>
    </location>
</feature>
<protein>
    <recommendedName>
        <fullName evidence="2">CAAX prenyl protease 2/Lysostaphin resistance protein A-like domain-containing protein</fullName>
    </recommendedName>
</protein>
<keyword evidence="1" id="KW-0812">Transmembrane</keyword>
<keyword evidence="1" id="KW-0472">Membrane</keyword>
<proteinExistence type="predicted"/>
<dbReference type="GO" id="GO:0004175">
    <property type="term" value="F:endopeptidase activity"/>
    <property type="evidence" value="ECO:0007669"/>
    <property type="project" value="UniProtKB-ARBA"/>
</dbReference>
<keyword evidence="4" id="KW-1185">Reference proteome</keyword>
<dbReference type="InterPro" id="IPR003675">
    <property type="entry name" value="Rce1/LyrA-like_dom"/>
</dbReference>
<evidence type="ECO:0000259" key="2">
    <source>
        <dbReference type="Pfam" id="PF02517"/>
    </source>
</evidence>
<evidence type="ECO:0000313" key="4">
    <source>
        <dbReference type="Proteomes" id="UP000182466"/>
    </source>
</evidence>
<evidence type="ECO:0000313" key="3">
    <source>
        <dbReference type="EMBL" id="SFT53890.1"/>
    </source>
</evidence>
<reference evidence="3 4" key="1">
    <citation type="submission" date="2016-10" db="EMBL/GenBank/DDBJ databases">
        <authorList>
            <person name="de Groot N.N."/>
        </authorList>
    </citation>
    <scope>NUCLEOTIDE SEQUENCE [LARGE SCALE GENOMIC DNA]</scope>
    <source>
        <strain evidence="3 4">CGMCC 1.10959</strain>
    </source>
</reference>
<name>A0A1I6YTU1_9RHOB</name>
<feature type="transmembrane region" description="Helical" evidence="1">
    <location>
        <begin position="184"/>
        <end position="202"/>
    </location>
</feature>
<dbReference type="GO" id="GO:0080120">
    <property type="term" value="P:CAAX-box protein maturation"/>
    <property type="evidence" value="ECO:0007669"/>
    <property type="project" value="UniProtKB-ARBA"/>
</dbReference>
<dbReference type="PANTHER" id="PTHR36435:SF1">
    <property type="entry name" value="CAAX AMINO TERMINAL PROTEASE FAMILY PROTEIN"/>
    <property type="match status" value="1"/>
</dbReference>
<feature type="transmembrane region" description="Helical" evidence="1">
    <location>
        <begin position="143"/>
        <end position="163"/>
    </location>
</feature>
<feature type="transmembrane region" description="Helical" evidence="1">
    <location>
        <begin position="239"/>
        <end position="264"/>
    </location>
</feature>
<dbReference type="InterPro" id="IPR052710">
    <property type="entry name" value="CAAX_protease"/>
</dbReference>
<feature type="domain" description="CAAX prenyl protease 2/Lysostaphin resistance protein A-like" evidence="2">
    <location>
        <begin position="148"/>
        <end position="245"/>
    </location>
</feature>
<dbReference type="PANTHER" id="PTHR36435">
    <property type="entry name" value="SLR1288 PROTEIN"/>
    <property type="match status" value="1"/>
</dbReference>
<dbReference type="RefSeq" id="WP_036049822.1">
    <property type="nucleotide sequence ID" value="NZ_FPAW01000003.1"/>
</dbReference>
<gene>
    <name evidence="3" type="ORF">SAMN05216236_10322</name>
</gene>
<feature type="transmembrane region" description="Helical" evidence="1">
    <location>
        <begin position="276"/>
        <end position="296"/>
    </location>
</feature>
<dbReference type="Proteomes" id="UP000182466">
    <property type="component" value="Unassembled WGS sequence"/>
</dbReference>
<organism evidence="3 4">
    <name type="scientific">Sedimentitalea nanhaiensis</name>
    <dbReference type="NCBI Taxonomy" id="999627"/>
    <lineage>
        <taxon>Bacteria</taxon>
        <taxon>Pseudomonadati</taxon>
        <taxon>Pseudomonadota</taxon>
        <taxon>Alphaproteobacteria</taxon>
        <taxon>Rhodobacterales</taxon>
        <taxon>Paracoccaceae</taxon>
        <taxon>Sedimentitalea</taxon>
    </lineage>
</organism>
<dbReference type="AlphaFoldDB" id="A0A1I6YTU1"/>
<feature type="transmembrane region" description="Helical" evidence="1">
    <location>
        <begin position="208"/>
        <end position="227"/>
    </location>
</feature>
<dbReference type="STRING" id="999627.SAMN05216236_10322"/>
<keyword evidence="1" id="KW-1133">Transmembrane helix</keyword>
<evidence type="ECO:0000256" key="1">
    <source>
        <dbReference type="SAM" id="Phobius"/>
    </source>
</evidence>
<feature type="transmembrane region" description="Helical" evidence="1">
    <location>
        <begin position="71"/>
        <end position="91"/>
    </location>
</feature>
<accession>A0A1I6YTU1</accession>
<dbReference type="EMBL" id="FPAW01000003">
    <property type="protein sequence ID" value="SFT53890.1"/>
    <property type="molecule type" value="Genomic_DNA"/>
</dbReference>
<sequence>MAEPAYGAHEGLVAPARRHPQLWRLLAGLGLTAAVVLALNRVAFGVLGVVAPGLFADGEAAFVLGNSPGSLLVLLGSFGFVIVGVMVAAQLMQHRALVTVTGPLPLALRQFWQVARMLAGLGLLLLVLPPYDMGVVLVQNLPMGLWAMLLPLSLMAVLIQTAAEEILFRGYLQQSLAARFRSPLIWMAGPAAIFALGHYLPAEAGDNALLIAAWSGVFGLVTADLTARAGTLGPAIAVHLFNNTIALLVVALPDSLSGLALYTLPYSMSDTGALRQWLVVDFAMMAVSWLAARVVIAR</sequence>